<evidence type="ECO:0000256" key="8">
    <source>
        <dbReference type="SAM" id="Phobius"/>
    </source>
</evidence>
<feature type="transmembrane region" description="Helical" evidence="8">
    <location>
        <begin position="416"/>
        <end position="436"/>
    </location>
</feature>
<keyword evidence="11" id="KW-1185">Reference proteome</keyword>
<keyword evidence="6 8" id="KW-1133">Transmembrane helix</keyword>
<evidence type="ECO:0000256" key="2">
    <source>
        <dbReference type="ARBA" id="ARBA00022475"/>
    </source>
</evidence>
<evidence type="ECO:0000313" key="11">
    <source>
        <dbReference type="Proteomes" id="UP001604335"/>
    </source>
</evidence>
<dbReference type="EC" id="2.4.-.-" evidence="10"/>
<keyword evidence="3 10" id="KW-0328">Glycosyltransferase</keyword>
<proteinExistence type="predicted"/>
<feature type="transmembrane region" description="Helical" evidence="8">
    <location>
        <begin position="122"/>
        <end position="143"/>
    </location>
</feature>
<dbReference type="Proteomes" id="UP001604335">
    <property type="component" value="Unassembled WGS sequence"/>
</dbReference>
<feature type="transmembrane region" description="Helical" evidence="8">
    <location>
        <begin position="179"/>
        <end position="198"/>
    </location>
</feature>
<evidence type="ECO:0000256" key="1">
    <source>
        <dbReference type="ARBA" id="ARBA00004651"/>
    </source>
</evidence>
<dbReference type="Pfam" id="PF13231">
    <property type="entry name" value="PMT_2"/>
    <property type="match status" value="1"/>
</dbReference>
<feature type="transmembrane region" description="Helical" evidence="8">
    <location>
        <begin position="390"/>
        <end position="409"/>
    </location>
</feature>
<comment type="caution">
    <text evidence="10">The sequence shown here is derived from an EMBL/GenBank/DDBJ whole genome shotgun (WGS) entry which is preliminary data.</text>
</comment>
<dbReference type="RefSeq" id="WP_393012688.1">
    <property type="nucleotide sequence ID" value="NZ_JAZAQF010000059.1"/>
</dbReference>
<feature type="transmembrane region" description="Helical" evidence="8">
    <location>
        <begin position="91"/>
        <end position="110"/>
    </location>
</feature>
<dbReference type="InterPro" id="IPR050297">
    <property type="entry name" value="LipidA_mod_glycosyltrf_83"/>
</dbReference>
<reference evidence="11" key="1">
    <citation type="journal article" date="2024" name="Algal Res.">
        <title>Biochemical, toxicological and genomic investigation of a high-biomass producing Limnothrix strain isolated from Italian shallow drinking water reservoir.</title>
        <authorList>
            <person name="Simonazzi M."/>
            <person name="Shishido T.K."/>
            <person name="Delbaje E."/>
            <person name="Wahlsten M."/>
            <person name="Fewer D.P."/>
            <person name="Sivonen K."/>
            <person name="Pezzolesi L."/>
            <person name="Pistocchi R."/>
        </authorList>
    </citation>
    <scope>NUCLEOTIDE SEQUENCE [LARGE SCALE GENOMIC DNA]</scope>
    <source>
        <strain evidence="11">LRLZ20PSL1</strain>
    </source>
</reference>
<keyword evidence="7 8" id="KW-0472">Membrane</keyword>
<evidence type="ECO:0000256" key="3">
    <source>
        <dbReference type="ARBA" id="ARBA00022676"/>
    </source>
</evidence>
<dbReference type="PANTHER" id="PTHR33908:SF11">
    <property type="entry name" value="MEMBRANE PROTEIN"/>
    <property type="match status" value="1"/>
</dbReference>
<keyword evidence="5 8" id="KW-0812">Transmembrane</keyword>
<evidence type="ECO:0000256" key="7">
    <source>
        <dbReference type="ARBA" id="ARBA00023136"/>
    </source>
</evidence>
<keyword evidence="4 10" id="KW-0808">Transferase</keyword>
<dbReference type="PANTHER" id="PTHR33908">
    <property type="entry name" value="MANNOSYLTRANSFERASE YKCB-RELATED"/>
    <property type="match status" value="1"/>
</dbReference>
<keyword evidence="2" id="KW-1003">Cell membrane</keyword>
<comment type="subcellular location">
    <subcellularLocation>
        <location evidence="1">Cell membrane</location>
        <topology evidence="1">Multi-pass membrane protein</topology>
    </subcellularLocation>
</comment>
<name>A0ABW7C9W2_9CYAN</name>
<feature type="transmembrane region" description="Helical" evidence="8">
    <location>
        <begin position="204"/>
        <end position="237"/>
    </location>
</feature>
<feature type="transmembrane region" description="Helical" evidence="8">
    <location>
        <begin position="324"/>
        <end position="342"/>
    </location>
</feature>
<evidence type="ECO:0000259" key="9">
    <source>
        <dbReference type="Pfam" id="PF13231"/>
    </source>
</evidence>
<evidence type="ECO:0000256" key="6">
    <source>
        <dbReference type="ARBA" id="ARBA00022989"/>
    </source>
</evidence>
<dbReference type="GO" id="GO:0016757">
    <property type="term" value="F:glycosyltransferase activity"/>
    <property type="evidence" value="ECO:0007669"/>
    <property type="project" value="UniProtKB-KW"/>
</dbReference>
<accession>A0ABW7C9W2</accession>
<evidence type="ECO:0000256" key="4">
    <source>
        <dbReference type="ARBA" id="ARBA00022679"/>
    </source>
</evidence>
<feature type="transmembrane region" description="Helical" evidence="8">
    <location>
        <begin position="155"/>
        <end position="172"/>
    </location>
</feature>
<feature type="domain" description="Glycosyltransferase RgtA/B/C/D-like" evidence="9">
    <location>
        <begin position="128"/>
        <end position="247"/>
    </location>
</feature>
<organism evidence="10 11">
    <name type="scientific">Limnothrix redekei LRLZ20PSL1</name>
    <dbReference type="NCBI Taxonomy" id="3112953"/>
    <lineage>
        <taxon>Bacteria</taxon>
        <taxon>Bacillati</taxon>
        <taxon>Cyanobacteriota</taxon>
        <taxon>Cyanophyceae</taxon>
        <taxon>Pseudanabaenales</taxon>
        <taxon>Pseudanabaenaceae</taxon>
        <taxon>Limnothrix</taxon>
    </lineage>
</organism>
<feature type="transmembrane region" description="Helical" evidence="8">
    <location>
        <begin position="258"/>
        <end position="277"/>
    </location>
</feature>
<feature type="transmembrane region" description="Helical" evidence="8">
    <location>
        <begin position="33"/>
        <end position="52"/>
    </location>
</feature>
<gene>
    <name evidence="10" type="ORF">VPK24_09900</name>
</gene>
<protein>
    <submittedName>
        <fullName evidence="10">Glycosyltransferase family 39 protein</fullName>
        <ecNumber evidence="10">2.4.-.-</ecNumber>
    </submittedName>
</protein>
<dbReference type="InterPro" id="IPR038731">
    <property type="entry name" value="RgtA/B/C-like"/>
</dbReference>
<feature type="transmembrane region" description="Helical" evidence="8">
    <location>
        <begin position="363"/>
        <end position="384"/>
    </location>
</feature>
<evidence type="ECO:0000313" key="10">
    <source>
        <dbReference type="EMBL" id="MFG3817948.1"/>
    </source>
</evidence>
<evidence type="ECO:0000256" key="5">
    <source>
        <dbReference type="ARBA" id="ARBA00022692"/>
    </source>
</evidence>
<sequence length="582" mass="67865">MTNQTISQKILTGLQKGFQIGFQSPRQAPRWTISLPLLGLILLSGAIALYGINWGLPDWKGWAADELTPERVLEAINQKFANGWHYKYPPFHYYLLTLLYSPLLVLKQLGWVSFEDLKTYSLLFYLNRLLCVVMGMGTMVLMVRLGEMIFDRKTGWLAALSMALTPLYVYYAKIANLDIPVLFWSIGFLIFYVEILNHHRFRDYIIGAVLAAIAVCTKDQFYGFCILTPFFVIWHYWQKQRLSNPQFTLWQAVRDRRVGYGLGAGVGAFLILQNALFNFQGFIDRFNLILYGGASIRPRYEESLQGQWEMLGQSFGHLQFSFGWPLWWLAWVGMALYGWRLVRSLRGYSQPGRTSLHPTDRQWLPLYLWVPGISYYLFYIAPILYNDVRYLMPLMPLFAFFAGFAMAQLSDRLKPWFFPGALITTLALSYSLGYSWTVNSLMIHDSRYFVEEWMRSQIPANELILEVGIEKYLPRTTGFQAKLLEEPDLGQVSVLKPQWIIVSSGYDQRRFPQNSPGHQFFEQLQSGKLGYELALQYQTKPKWYWFDRPTVTYRLLDDMKIYSNFDKIDPEITIYRSNKSTE</sequence>
<dbReference type="EMBL" id="JAZAQF010000059">
    <property type="protein sequence ID" value="MFG3817948.1"/>
    <property type="molecule type" value="Genomic_DNA"/>
</dbReference>